<dbReference type="EMBL" id="JARJCW010000006">
    <property type="protein sequence ID" value="KAJ7223046.1"/>
    <property type="molecule type" value="Genomic_DNA"/>
</dbReference>
<dbReference type="AlphaFoldDB" id="A0AAD6YLG4"/>
<keyword evidence="2" id="KW-1185">Reference proteome</keyword>
<evidence type="ECO:0000313" key="2">
    <source>
        <dbReference type="Proteomes" id="UP001219525"/>
    </source>
</evidence>
<organism evidence="1 2">
    <name type="scientific">Mycena pura</name>
    <dbReference type="NCBI Taxonomy" id="153505"/>
    <lineage>
        <taxon>Eukaryota</taxon>
        <taxon>Fungi</taxon>
        <taxon>Dikarya</taxon>
        <taxon>Basidiomycota</taxon>
        <taxon>Agaricomycotina</taxon>
        <taxon>Agaricomycetes</taxon>
        <taxon>Agaricomycetidae</taxon>
        <taxon>Agaricales</taxon>
        <taxon>Marasmiineae</taxon>
        <taxon>Mycenaceae</taxon>
        <taxon>Mycena</taxon>
    </lineage>
</organism>
<accession>A0AAD6YLG4</accession>
<dbReference type="Proteomes" id="UP001219525">
    <property type="component" value="Unassembled WGS sequence"/>
</dbReference>
<protein>
    <submittedName>
        <fullName evidence="1">Uncharacterized protein</fullName>
    </submittedName>
</protein>
<gene>
    <name evidence="1" type="ORF">GGX14DRAFT_387421</name>
</gene>
<comment type="caution">
    <text evidence="1">The sequence shown here is derived from an EMBL/GenBank/DDBJ whole genome shotgun (WGS) entry which is preliminary data.</text>
</comment>
<name>A0AAD6YLG4_9AGAR</name>
<proteinExistence type="predicted"/>
<reference evidence="1" key="1">
    <citation type="submission" date="2023-03" db="EMBL/GenBank/DDBJ databases">
        <title>Massive genome expansion in bonnet fungi (Mycena s.s.) driven by repeated elements and novel gene families across ecological guilds.</title>
        <authorList>
            <consortium name="Lawrence Berkeley National Laboratory"/>
            <person name="Harder C.B."/>
            <person name="Miyauchi S."/>
            <person name="Viragh M."/>
            <person name="Kuo A."/>
            <person name="Thoen E."/>
            <person name="Andreopoulos B."/>
            <person name="Lu D."/>
            <person name="Skrede I."/>
            <person name="Drula E."/>
            <person name="Henrissat B."/>
            <person name="Morin E."/>
            <person name="Kohler A."/>
            <person name="Barry K."/>
            <person name="LaButti K."/>
            <person name="Morin E."/>
            <person name="Salamov A."/>
            <person name="Lipzen A."/>
            <person name="Mereny Z."/>
            <person name="Hegedus B."/>
            <person name="Baldrian P."/>
            <person name="Stursova M."/>
            <person name="Weitz H."/>
            <person name="Taylor A."/>
            <person name="Grigoriev I.V."/>
            <person name="Nagy L.G."/>
            <person name="Martin F."/>
            <person name="Kauserud H."/>
        </authorList>
    </citation>
    <scope>NUCLEOTIDE SEQUENCE</scope>
    <source>
        <strain evidence="1">9144</strain>
    </source>
</reference>
<sequence>MPKQSPMLFSRLFSRLLKRSSLSRPFTDGPNFFAELFEAPETPRFRVREDNKEAGPVRTEVTAASIQAAETLKTSDQWCLMRRHLVVVNEAGPWTLIDLIMLAAIRLAQKEITQSKELDNKLAQRHCPPGCPQWQHWLMAGKQVRSWIALQLEVTIPTQQLSSTLSTHGIIDYGDWQSPPNRCIVSEVQQEMALSPLCLKPAGTTMPLSLPHSTAAVSEVKSFETFKAARLQVLVQGTAVAMIKQRPTINILTDAAQWEFYVIEKIKDTLHPTKPFKAMVTRTFNVGVLEKDLAIVLRLLPLAILHEPHDFLRLAQEGC</sequence>
<evidence type="ECO:0000313" key="1">
    <source>
        <dbReference type="EMBL" id="KAJ7223046.1"/>
    </source>
</evidence>